<evidence type="ECO:0000256" key="3">
    <source>
        <dbReference type="ARBA" id="ARBA00023125"/>
    </source>
</evidence>
<name>A0A850HGN3_9FIRM</name>
<feature type="domain" description="Type I restriction modification DNA specificity" evidence="4">
    <location>
        <begin position="187"/>
        <end position="332"/>
    </location>
</feature>
<proteinExistence type="inferred from homology"/>
<keyword evidence="7" id="KW-1185">Reference proteome</keyword>
<dbReference type="RefSeq" id="WP_173814376.1">
    <property type="nucleotide sequence ID" value="NZ_JAAITX010000002.1"/>
</dbReference>
<gene>
    <name evidence="6" type="ORF">G5A66_04615</name>
    <name evidence="5" type="ORF">G5A75_03585</name>
</gene>
<dbReference type="Proteomes" id="UP000528555">
    <property type="component" value="Unassembled WGS sequence"/>
</dbReference>
<dbReference type="PANTHER" id="PTHR30408:SF13">
    <property type="entry name" value="TYPE I RESTRICTION ENZYME HINDI SPECIFICITY SUBUNIT"/>
    <property type="match status" value="1"/>
</dbReference>
<dbReference type="Proteomes" id="UP000701680">
    <property type="component" value="Unassembled WGS sequence"/>
</dbReference>
<sequence>MKCKIEDIVEVTMGQSPKSQYYNSEGNGVPFLQGNRTFGFKRPTFDTYTTLVTKSAKAGDVIMSVRAPVGDLNITPVDMCLGRGVCSLRMKNGNQEFLYYMMKYYMPQLLNKESGTVFGSVNRNDISGLEVDIPEDTDEQRKIARYLTMIDDKIELNTAINNNLEQQAMALFKSWFIDYEPFDGQVPTTWKYGVLGDFVEIKRGGSPRPIQNFLSDSGVHWLKISDATGISSPFINEIKEYIIEAGLKKTVHLKSGSLVLSNSATPGLPKILDIDTCIHDGWLYFPSSKFSNEYLYLYFKHIRKNLIALGNGSVFTNLKTDILKNYPTYLPTEDVLKKFDGLVQLIFSMILSKTRETKRLSEIRDTLLPKLMSGELDVSDIDL</sequence>
<evidence type="ECO:0000313" key="8">
    <source>
        <dbReference type="Proteomes" id="UP000701680"/>
    </source>
</evidence>
<evidence type="ECO:0000259" key="4">
    <source>
        <dbReference type="Pfam" id="PF01420"/>
    </source>
</evidence>
<evidence type="ECO:0000313" key="6">
    <source>
        <dbReference type="EMBL" id="NVH57944.1"/>
    </source>
</evidence>
<dbReference type="GO" id="GO:0009307">
    <property type="term" value="P:DNA restriction-modification system"/>
    <property type="evidence" value="ECO:0007669"/>
    <property type="project" value="UniProtKB-KW"/>
</dbReference>
<feature type="domain" description="Type I restriction modification DNA specificity" evidence="4">
    <location>
        <begin position="3"/>
        <end position="166"/>
    </location>
</feature>
<evidence type="ECO:0000256" key="2">
    <source>
        <dbReference type="ARBA" id="ARBA00022747"/>
    </source>
</evidence>
<dbReference type="InterPro" id="IPR052021">
    <property type="entry name" value="Type-I_RS_S_subunit"/>
</dbReference>
<dbReference type="GO" id="GO:0003677">
    <property type="term" value="F:DNA binding"/>
    <property type="evidence" value="ECO:0007669"/>
    <property type="project" value="UniProtKB-KW"/>
</dbReference>
<evidence type="ECO:0000313" key="7">
    <source>
        <dbReference type="Proteomes" id="UP000528555"/>
    </source>
</evidence>
<dbReference type="SUPFAM" id="SSF116734">
    <property type="entry name" value="DNA methylase specificity domain"/>
    <property type="match status" value="2"/>
</dbReference>
<dbReference type="EMBL" id="JAAITX010000002">
    <property type="protein sequence ID" value="NVH57944.1"/>
    <property type="molecule type" value="Genomic_DNA"/>
</dbReference>
<protein>
    <recommendedName>
        <fullName evidence="4">Type I restriction modification DNA specificity domain-containing protein</fullName>
    </recommendedName>
</protein>
<reference evidence="7 8" key="1">
    <citation type="journal article" date="2020" name="Cell Host Microbe">
        <title>Functional and Genomic Variation between Human-Derived Isolates of Lachnospiraceae Reveals Inter- and Intra-Species Diversity.</title>
        <authorList>
            <person name="Sorbara M.T."/>
            <person name="Littmann E.R."/>
            <person name="Fontana E."/>
            <person name="Moody T.U."/>
            <person name="Kohout C.E."/>
            <person name="Gjonbalaj M."/>
            <person name="Eaton V."/>
            <person name="Seok R."/>
            <person name="Leiner I.M."/>
            <person name="Pamer E.G."/>
        </authorList>
    </citation>
    <scope>NUCLEOTIDE SEQUENCE [LARGE SCALE GENOMIC DNA]</scope>
    <source>
        <strain evidence="6 7">MSK.17.11</strain>
        <strain evidence="5 8">MSK.17.38</strain>
    </source>
</reference>
<keyword evidence="3" id="KW-0238">DNA-binding</keyword>
<dbReference type="Pfam" id="PF01420">
    <property type="entry name" value="Methylase_S"/>
    <property type="match status" value="2"/>
</dbReference>
<accession>A0A850HGN3</accession>
<reference evidence="6" key="2">
    <citation type="submission" date="2020-02" db="EMBL/GenBank/DDBJ databases">
        <authorList>
            <person name="Littmann E."/>
            <person name="Sorbara M."/>
        </authorList>
    </citation>
    <scope>NUCLEOTIDE SEQUENCE</scope>
    <source>
        <strain evidence="6">MSK.17.11</strain>
        <strain evidence="5">MSK.17.38</strain>
    </source>
</reference>
<organism evidence="6 7">
    <name type="scientific">Dorea phocaeensis</name>
    <dbReference type="NCBI Taxonomy" id="2040291"/>
    <lineage>
        <taxon>Bacteria</taxon>
        <taxon>Bacillati</taxon>
        <taxon>Bacillota</taxon>
        <taxon>Clostridia</taxon>
        <taxon>Lachnospirales</taxon>
        <taxon>Lachnospiraceae</taxon>
        <taxon>Dorea</taxon>
    </lineage>
</organism>
<evidence type="ECO:0000313" key="5">
    <source>
        <dbReference type="EMBL" id="NSK13969.1"/>
    </source>
</evidence>
<dbReference type="CDD" id="cd17283">
    <property type="entry name" value="RMtype1_S_Hpy180ORF7835P_TRD2-CR2_like"/>
    <property type="match status" value="1"/>
</dbReference>
<keyword evidence="2" id="KW-0680">Restriction system</keyword>
<dbReference type="PANTHER" id="PTHR30408">
    <property type="entry name" value="TYPE-1 RESTRICTION ENZYME ECOKI SPECIFICITY PROTEIN"/>
    <property type="match status" value="1"/>
</dbReference>
<dbReference type="Gene3D" id="3.90.220.20">
    <property type="entry name" value="DNA methylase specificity domains"/>
    <property type="match status" value="2"/>
</dbReference>
<comment type="caution">
    <text evidence="6">The sequence shown here is derived from an EMBL/GenBank/DDBJ whole genome shotgun (WGS) entry which is preliminary data.</text>
</comment>
<comment type="similarity">
    <text evidence="1">Belongs to the type-I restriction system S methylase family.</text>
</comment>
<dbReference type="EMBL" id="JAAIUO010000002">
    <property type="protein sequence ID" value="NSK13969.1"/>
    <property type="molecule type" value="Genomic_DNA"/>
</dbReference>
<dbReference type="CDD" id="cd17498">
    <property type="entry name" value="RMtype1_S_Aco12261I-TRD1-CR1_like"/>
    <property type="match status" value="1"/>
</dbReference>
<dbReference type="AlphaFoldDB" id="A0A850HGN3"/>
<dbReference type="InterPro" id="IPR044946">
    <property type="entry name" value="Restrct_endonuc_typeI_TRD_sf"/>
</dbReference>
<dbReference type="InterPro" id="IPR000055">
    <property type="entry name" value="Restrct_endonuc_typeI_TRD"/>
</dbReference>
<evidence type="ECO:0000256" key="1">
    <source>
        <dbReference type="ARBA" id="ARBA00010923"/>
    </source>
</evidence>